<evidence type="ECO:0000313" key="5">
    <source>
        <dbReference type="Proteomes" id="UP000016568"/>
    </source>
</evidence>
<gene>
    <name evidence="4" type="ORF">NT2_04_04330</name>
</gene>
<dbReference type="PROSITE" id="PS00018">
    <property type="entry name" value="EF_HAND_1"/>
    <property type="match status" value="1"/>
</dbReference>
<feature type="compositionally biased region" description="Basic and acidic residues" evidence="1">
    <location>
        <begin position="102"/>
        <end position="127"/>
    </location>
</feature>
<feature type="domain" description="EF-hand" evidence="3">
    <location>
        <begin position="98"/>
        <end position="113"/>
    </location>
</feature>
<dbReference type="Pfam" id="PF13202">
    <property type="entry name" value="EF-hand_5"/>
    <property type="match status" value="3"/>
</dbReference>
<feature type="chain" id="PRO_5030177728" description="EF-hand domain-containing protein" evidence="2">
    <location>
        <begin position="24"/>
        <end position="143"/>
    </location>
</feature>
<feature type="signal peptide" evidence="2">
    <location>
        <begin position="1"/>
        <end position="23"/>
    </location>
</feature>
<dbReference type="InterPro" id="IPR011992">
    <property type="entry name" value="EF-hand-dom_pair"/>
</dbReference>
<organism evidence="4 5">
    <name type="scientific">Caenibius tardaugens NBRC 16725</name>
    <dbReference type="NCBI Taxonomy" id="1219035"/>
    <lineage>
        <taxon>Bacteria</taxon>
        <taxon>Pseudomonadati</taxon>
        <taxon>Pseudomonadota</taxon>
        <taxon>Alphaproteobacteria</taxon>
        <taxon>Sphingomonadales</taxon>
        <taxon>Erythrobacteraceae</taxon>
        <taxon>Caenibius</taxon>
    </lineage>
</organism>
<sequence length="143" mass="14723">MNKMTIAAAVVAVGLCSAAQAQRADPWGDATVDCAEEAKSAEARFAALDTDSDGSLTAAEQEAGRGTRGPGGGLRRADADGDGKISKDEYLAAQLRRFDMQDANKDGKLTKAERNAARAQFRPRENPADGAFGGGAFGGSGDD</sequence>
<feature type="region of interest" description="Disordered" evidence="1">
    <location>
        <begin position="46"/>
        <end position="85"/>
    </location>
</feature>
<dbReference type="InterPro" id="IPR002048">
    <property type="entry name" value="EF_hand_dom"/>
</dbReference>
<feature type="domain" description="EF-hand" evidence="3">
    <location>
        <begin position="75"/>
        <end position="90"/>
    </location>
</feature>
<reference evidence="4 5" key="1">
    <citation type="submission" date="2013-09" db="EMBL/GenBank/DDBJ databases">
        <title>Whole genome shotgun sequence of Novosphingobium tardaugens NBRC 16725.</title>
        <authorList>
            <person name="Isaki S."/>
            <person name="Hosoyama A."/>
            <person name="Tsuchikane K."/>
            <person name="Katsumata H."/>
            <person name="Ando Y."/>
            <person name="Yamazaki S."/>
            <person name="Fujita N."/>
        </authorList>
    </citation>
    <scope>NUCLEOTIDE SEQUENCE [LARGE SCALE GENOMIC DNA]</scope>
    <source>
        <strain evidence="4 5">NBRC 16725</strain>
    </source>
</reference>
<dbReference type="KEGG" id="ntd:EGO55_08125"/>
<comment type="caution">
    <text evidence="4">The sequence shown here is derived from an EMBL/GenBank/DDBJ whole genome shotgun (WGS) entry which is preliminary data.</text>
</comment>
<evidence type="ECO:0000256" key="1">
    <source>
        <dbReference type="SAM" id="MobiDB-lite"/>
    </source>
</evidence>
<feature type="compositionally biased region" description="Basic and acidic residues" evidence="1">
    <location>
        <begin position="75"/>
        <end position="85"/>
    </location>
</feature>
<dbReference type="OrthoDB" id="7365540at2"/>
<dbReference type="Gene3D" id="1.10.238.10">
    <property type="entry name" value="EF-hand"/>
    <property type="match status" value="1"/>
</dbReference>
<dbReference type="InterPro" id="IPR018247">
    <property type="entry name" value="EF_Hand_1_Ca_BS"/>
</dbReference>
<dbReference type="AlphaFoldDB" id="U2YKE3"/>
<evidence type="ECO:0000313" key="4">
    <source>
        <dbReference type="EMBL" id="GAD49020.1"/>
    </source>
</evidence>
<evidence type="ECO:0000259" key="3">
    <source>
        <dbReference type="Pfam" id="PF13202"/>
    </source>
</evidence>
<evidence type="ECO:0000256" key="2">
    <source>
        <dbReference type="SAM" id="SignalP"/>
    </source>
</evidence>
<dbReference type="SUPFAM" id="SSF47473">
    <property type="entry name" value="EF-hand"/>
    <property type="match status" value="1"/>
</dbReference>
<feature type="region of interest" description="Disordered" evidence="1">
    <location>
        <begin position="102"/>
        <end position="143"/>
    </location>
</feature>
<keyword evidence="2" id="KW-0732">Signal</keyword>
<protein>
    <recommendedName>
        <fullName evidence="3">EF-hand domain-containing protein</fullName>
    </recommendedName>
</protein>
<feature type="compositionally biased region" description="Gly residues" evidence="1">
    <location>
        <begin position="131"/>
        <end position="143"/>
    </location>
</feature>
<dbReference type="GO" id="GO:0005509">
    <property type="term" value="F:calcium ion binding"/>
    <property type="evidence" value="ECO:0007669"/>
    <property type="project" value="InterPro"/>
</dbReference>
<dbReference type="Proteomes" id="UP000016568">
    <property type="component" value="Unassembled WGS sequence"/>
</dbReference>
<proteinExistence type="predicted"/>
<name>U2YKE3_9SPHN</name>
<dbReference type="EMBL" id="BASZ01000004">
    <property type="protein sequence ID" value="GAD49020.1"/>
    <property type="molecule type" value="Genomic_DNA"/>
</dbReference>
<dbReference type="RefSeq" id="WP_021689927.1">
    <property type="nucleotide sequence ID" value="NZ_BASZ01000004.1"/>
</dbReference>
<feature type="domain" description="EF-hand" evidence="3">
    <location>
        <begin position="43"/>
        <end position="60"/>
    </location>
</feature>
<keyword evidence="5" id="KW-1185">Reference proteome</keyword>
<accession>U2YKE3</accession>